<organism evidence="1 2">
    <name type="scientific">Rhypophila decipiens</name>
    <dbReference type="NCBI Taxonomy" id="261697"/>
    <lineage>
        <taxon>Eukaryota</taxon>
        <taxon>Fungi</taxon>
        <taxon>Dikarya</taxon>
        <taxon>Ascomycota</taxon>
        <taxon>Pezizomycotina</taxon>
        <taxon>Sordariomycetes</taxon>
        <taxon>Sordariomycetidae</taxon>
        <taxon>Sordariales</taxon>
        <taxon>Naviculisporaceae</taxon>
        <taxon>Rhypophila</taxon>
    </lineage>
</organism>
<evidence type="ECO:0000313" key="1">
    <source>
        <dbReference type="EMBL" id="KAK4219589.1"/>
    </source>
</evidence>
<dbReference type="EMBL" id="MU858047">
    <property type="protein sequence ID" value="KAK4219589.1"/>
    <property type="molecule type" value="Genomic_DNA"/>
</dbReference>
<comment type="caution">
    <text evidence="1">The sequence shown here is derived from an EMBL/GenBank/DDBJ whole genome shotgun (WGS) entry which is preliminary data.</text>
</comment>
<dbReference type="AlphaFoldDB" id="A0AAN6YHV0"/>
<dbReference type="Proteomes" id="UP001301769">
    <property type="component" value="Unassembled WGS sequence"/>
</dbReference>
<gene>
    <name evidence="1" type="ORF">QBC37DRAFT_108645</name>
</gene>
<protein>
    <submittedName>
        <fullName evidence="1">Uncharacterized protein</fullName>
    </submittedName>
</protein>
<accession>A0AAN6YHV0</accession>
<evidence type="ECO:0000313" key="2">
    <source>
        <dbReference type="Proteomes" id="UP001301769"/>
    </source>
</evidence>
<keyword evidence="2" id="KW-1185">Reference proteome</keyword>
<name>A0AAN6YHV0_9PEZI</name>
<reference evidence="1" key="2">
    <citation type="submission" date="2023-05" db="EMBL/GenBank/DDBJ databases">
        <authorList>
            <consortium name="Lawrence Berkeley National Laboratory"/>
            <person name="Steindorff A."/>
            <person name="Hensen N."/>
            <person name="Bonometti L."/>
            <person name="Westerberg I."/>
            <person name="Brannstrom I.O."/>
            <person name="Guillou S."/>
            <person name="Cros-Aarteil S."/>
            <person name="Calhoun S."/>
            <person name="Haridas S."/>
            <person name="Kuo A."/>
            <person name="Mondo S."/>
            <person name="Pangilinan J."/>
            <person name="Riley R."/>
            <person name="Labutti K."/>
            <person name="Andreopoulos B."/>
            <person name="Lipzen A."/>
            <person name="Chen C."/>
            <person name="Yanf M."/>
            <person name="Daum C."/>
            <person name="Ng V."/>
            <person name="Clum A."/>
            <person name="Ohm R."/>
            <person name="Martin F."/>
            <person name="Silar P."/>
            <person name="Natvig D."/>
            <person name="Lalanne C."/>
            <person name="Gautier V."/>
            <person name="Ament-Velasquez S.L."/>
            <person name="Kruys A."/>
            <person name="Hutchinson M.I."/>
            <person name="Powell A.J."/>
            <person name="Barry K."/>
            <person name="Miller A.N."/>
            <person name="Grigoriev I.V."/>
            <person name="Debuchy R."/>
            <person name="Gladieux P."/>
            <person name="Thoren M.H."/>
            <person name="Johannesson H."/>
        </authorList>
    </citation>
    <scope>NUCLEOTIDE SEQUENCE</scope>
    <source>
        <strain evidence="1">PSN293</strain>
    </source>
</reference>
<proteinExistence type="predicted"/>
<sequence>MANRRSFPCSSFNHFCWSFVWHSGPVGFVRPRRCVSMGCRWAVGSSTECSSLVGTEHKKRLRAYGVPCLLSRGGWDRLMCWRCLTTPANCTRATGCGLQRGAAWNGGAGTASKKRTRDLRRLLGKRRVASQSDEIFTQIQSEIRENAQLKRLKGLQKTRGKNQSRRDWTDCCEDIYNTGGWCWSYRVLTQCDDRKHSAQDLGEVELGLLTFDLAKTIWQGCLDHQTAPASLAG</sequence>
<reference evidence="1" key="1">
    <citation type="journal article" date="2023" name="Mol. Phylogenet. Evol.">
        <title>Genome-scale phylogeny and comparative genomics of the fungal order Sordariales.</title>
        <authorList>
            <person name="Hensen N."/>
            <person name="Bonometti L."/>
            <person name="Westerberg I."/>
            <person name="Brannstrom I.O."/>
            <person name="Guillou S."/>
            <person name="Cros-Aarteil S."/>
            <person name="Calhoun S."/>
            <person name="Haridas S."/>
            <person name="Kuo A."/>
            <person name="Mondo S."/>
            <person name="Pangilinan J."/>
            <person name="Riley R."/>
            <person name="LaButti K."/>
            <person name="Andreopoulos B."/>
            <person name="Lipzen A."/>
            <person name="Chen C."/>
            <person name="Yan M."/>
            <person name="Daum C."/>
            <person name="Ng V."/>
            <person name="Clum A."/>
            <person name="Steindorff A."/>
            <person name="Ohm R.A."/>
            <person name="Martin F."/>
            <person name="Silar P."/>
            <person name="Natvig D.O."/>
            <person name="Lalanne C."/>
            <person name="Gautier V."/>
            <person name="Ament-Velasquez S.L."/>
            <person name="Kruys A."/>
            <person name="Hutchinson M.I."/>
            <person name="Powell A.J."/>
            <person name="Barry K."/>
            <person name="Miller A.N."/>
            <person name="Grigoriev I.V."/>
            <person name="Debuchy R."/>
            <person name="Gladieux P."/>
            <person name="Hiltunen Thoren M."/>
            <person name="Johannesson H."/>
        </authorList>
    </citation>
    <scope>NUCLEOTIDE SEQUENCE</scope>
    <source>
        <strain evidence="1">PSN293</strain>
    </source>
</reference>